<sequence length="113" mass="12294">MARTAFTNAIWRQRVWCSHGCPVEAVLHFLGVTVISRGNRWLVSSGIGATAVAQCYIYGLADTSTKGSATISLDAQEQPTATSMDLLDHPDSSRVPEWRAHETLMCTGSPCLR</sequence>
<dbReference type="EMBL" id="JACVVK020000003">
    <property type="protein sequence ID" value="KAK7507813.1"/>
    <property type="molecule type" value="Genomic_DNA"/>
</dbReference>
<evidence type="ECO:0000313" key="1">
    <source>
        <dbReference type="EMBL" id="KAK7507813.1"/>
    </source>
</evidence>
<gene>
    <name evidence="1" type="ORF">BaRGS_00000778</name>
</gene>
<dbReference type="Proteomes" id="UP001519460">
    <property type="component" value="Unassembled WGS sequence"/>
</dbReference>
<name>A0ABD0M990_9CAEN</name>
<keyword evidence="2" id="KW-1185">Reference proteome</keyword>
<evidence type="ECO:0000313" key="2">
    <source>
        <dbReference type="Proteomes" id="UP001519460"/>
    </source>
</evidence>
<proteinExistence type="predicted"/>
<reference evidence="1 2" key="1">
    <citation type="journal article" date="2023" name="Sci. Data">
        <title>Genome assembly of the Korean intertidal mud-creeper Batillaria attramentaria.</title>
        <authorList>
            <person name="Patra A.K."/>
            <person name="Ho P.T."/>
            <person name="Jun S."/>
            <person name="Lee S.J."/>
            <person name="Kim Y."/>
            <person name="Won Y.J."/>
        </authorList>
    </citation>
    <scope>NUCLEOTIDE SEQUENCE [LARGE SCALE GENOMIC DNA]</scope>
    <source>
        <strain evidence="1">Wonlab-2016</strain>
    </source>
</reference>
<dbReference type="AlphaFoldDB" id="A0ABD0M990"/>
<organism evidence="1 2">
    <name type="scientific">Batillaria attramentaria</name>
    <dbReference type="NCBI Taxonomy" id="370345"/>
    <lineage>
        <taxon>Eukaryota</taxon>
        <taxon>Metazoa</taxon>
        <taxon>Spiralia</taxon>
        <taxon>Lophotrochozoa</taxon>
        <taxon>Mollusca</taxon>
        <taxon>Gastropoda</taxon>
        <taxon>Caenogastropoda</taxon>
        <taxon>Sorbeoconcha</taxon>
        <taxon>Cerithioidea</taxon>
        <taxon>Batillariidae</taxon>
        <taxon>Batillaria</taxon>
    </lineage>
</organism>
<protein>
    <submittedName>
        <fullName evidence="1">Uncharacterized protein</fullName>
    </submittedName>
</protein>
<comment type="caution">
    <text evidence="1">The sequence shown here is derived from an EMBL/GenBank/DDBJ whole genome shotgun (WGS) entry which is preliminary data.</text>
</comment>
<accession>A0ABD0M990</accession>